<organism evidence="1 2">
    <name type="scientific">Alicyclobacillus mengziensis</name>
    <dbReference type="NCBI Taxonomy" id="2931921"/>
    <lineage>
        <taxon>Bacteria</taxon>
        <taxon>Bacillati</taxon>
        <taxon>Bacillota</taxon>
        <taxon>Bacilli</taxon>
        <taxon>Bacillales</taxon>
        <taxon>Alicyclobacillaceae</taxon>
        <taxon>Alicyclobacillus</taxon>
    </lineage>
</organism>
<reference evidence="1 2" key="1">
    <citation type="submission" date="2021-02" db="EMBL/GenBank/DDBJ databases">
        <title>Alicyclobacillus curvatus sp. nov. and Alicyclobacillus mengziensis sp. nov., two acidophilic bacteria isolated from acid mine drainage.</title>
        <authorList>
            <person name="Huang Y."/>
        </authorList>
    </citation>
    <scope>NUCLEOTIDE SEQUENCE [LARGE SCALE GENOMIC DNA]</scope>
    <source>
        <strain evidence="1 2">S30H14</strain>
        <plasmid evidence="1 2">unnamed</plasmid>
    </source>
</reference>
<dbReference type="AlphaFoldDB" id="A0A9X7W488"/>
<dbReference type="Proteomes" id="UP000663505">
    <property type="component" value="Plasmid unnamed"/>
</dbReference>
<name>A0A9X7W488_9BACL</name>
<keyword evidence="2" id="KW-1185">Reference proteome</keyword>
<evidence type="ECO:0000313" key="2">
    <source>
        <dbReference type="Proteomes" id="UP000663505"/>
    </source>
</evidence>
<proteinExistence type="predicted"/>
<keyword evidence="1" id="KW-0614">Plasmid</keyword>
<protein>
    <submittedName>
        <fullName evidence="1">Uncharacterized protein</fullName>
    </submittedName>
</protein>
<sequence>MRFFLIAVFTVIFAVTSFTRNTDMNYDLLADRRLADALELASDGASEQVQIASVANGDIVFNQAAADSTFKTILANNLALDPSTLTPLSNSMYQSGATVNVEQFFDYSNTTFPYTYDNPQYGIDVVLTGPAIVYNVTLPVPKNFESSPSGFPLTWTKVASYPGIYTN</sequence>
<evidence type="ECO:0000313" key="1">
    <source>
        <dbReference type="EMBL" id="QSO50144.1"/>
    </source>
</evidence>
<dbReference type="KEGG" id="afx:JZ786_24570"/>
<dbReference type="EMBL" id="CP071183">
    <property type="protein sequence ID" value="QSO50144.1"/>
    <property type="molecule type" value="Genomic_DNA"/>
</dbReference>
<gene>
    <name evidence="1" type="ORF">JZ786_24570</name>
</gene>
<accession>A0A9X7W488</accession>
<geneLocation type="plasmid" evidence="1 2">
    <name>unnamed</name>
</geneLocation>
<dbReference type="RefSeq" id="WP_206659445.1">
    <property type="nucleotide sequence ID" value="NZ_CP071183.1"/>
</dbReference>